<reference evidence="3" key="1">
    <citation type="submission" date="2014-02" db="EMBL/GenBank/DDBJ databases">
        <title>Expanding our view of genomic diversity in Candidatus Accumulibacter clades.</title>
        <authorList>
            <person name="Skennerton C.T."/>
            <person name="Barr J.J."/>
            <person name="Slater F.R."/>
            <person name="Bond P.L."/>
            <person name="Tyson G.W."/>
        </authorList>
    </citation>
    <scope>NUCLEOTIDE SEQUENCE [LARGE SCALE GENOMIC DNA]</scope>
</reference>
<dbReference type="Proteomes" id="UP000022141">
    <property type="component" value="Unassembled WGS sequence"/>
</dbReference>
<keyword evidence="2" id="KW-0732">Signal</keyword>
<dbReference type="AlphaFoldDB" id="A0A011PLC2"/>
<keyword evidence="4" id="KW-1185">Reference proteome</keyword>
<dbReference type="PATRIC" id="fig|1454004.3.peg.2270"/>
<feature type="chain" id="PRO_5001461368" evidence="2">
    <location>
        <begin position="33"/>
        <end position="254"/>
    </location>
</feature>
<proteinExistence type="predicted"/>
<dbReference type="STRING" id="1454004.AW11_02193"/>
<name>A0A011PLC2_ACCRE</name>
<protein>
    <submittedName>
        <fullName evidence="3">Uncharacterized protein</fullName>
    </submittedName>
</protein>
<dbReference type="Gene3D" id="1.25.40.10">
    <property type="entry name" value="Tetratricopeptide repeat domain"/>
    <property type="match status" value="1"/>
</dbReference>
<evidence type="ECO:0000313" key="4">
    <source>
        <dbReference type="Proteomes" id="UP000022141"/>
    </source>
</evidence>
<dbReference type="eggNOG" id="COG0457">
    <property type="taxonomic scope" value="Bacteria"/>
</dbReference>
<feature type="signal peptide" evidence="2">
    <location>
        <begin position="1"/>
        <end position="32"/>
    </location>
</feature>
<sequence length="254" mass="28121">MISYSKFWNPLSRFLVGSLSSVLVLASTATYAMQPMNETQAEMALAPSYCRDTQGYGNSGTPDAPSPAAQRWVGMMGKTFWAMHHYCWGQINMQRAMRSGTAPQMRQHLLGSVLDDYNFVLRYASANFVLLPEIHTRVGEVELLLSRPRDAEKSFAKARALKRDYWPAYSHWAEYLIKVGKTAEARKLVKQGLEYAPGSRVLREQYRVLGSRPDAVAAQPEASELSDTGDASAESEATPGEKSRGSRSAGSATR</sequence>
<dbReference type="EMBL" id="JEMY01000027">
    <property type="protein sequence ID" value="EXI88306.1"/>
    <property type="molecule type" value="Genomic_DNA"/>
</dbReference>
<organism evidence="3 4">
    <name type="scientific">Accumulibacter regalis</name>
    <dbReference type="NCBI Taxonomy" id="522306"/>
    <lineage>
        <taxon>Bacteria</taxon>
        <taxon>Pseudomonadati</taxon>
        <taxon>Pseudomonadota</taxon>
        <taxon>Betaproteobacteria</taxon>
        <taxon>Candidatus Accumulibacter</taxon>
    </lineage>
</organism>
<evidence type="ECO:0000313" key="3">
    <source>
        <dbReference type="EMBL" id="EXI88306.1"/>
    </source>
</evidence>
<feature type="region of interest" description="Disordered" evidence="1">
    <location>
        <begin position="212"/>
        <end position="254"/>
    </location>
</feature>
<evidence type="ECO:0000256" key="2">
    <source>
        <dbReference type="SAM" id="SignalP"/>
    </source>
</evidence>
<comment type="caution">
    <text evidence="3">The sequence shown here is derived from an EMBL/GenBank/DDBJ whole genome shotgun (WGS) entry which is preliminary data.</text>
</comment>
<accession>A0A011PLC2</accession>
<dbReference type="SUPFAM" id="SSF48452">
    <property type="entry name" value="TPR-like"/>
    <property type="match status" value="1"/>
</dbReference>
<gene>
    <name evidence="3" type="ORF">AW11_02193</name>
</gene>
<evidence type="ECO:0000256" key="1">
    <source>
        <dbReference type="SAM" id="MobiDB-lite"/>
    </source>
</evidence>
<dbReference type="InterPro" id="IPR011990">
    <property type="entry name" value="TPR-like_helical_dom_sf"/>
</dbReference>